<comment type="caution">
    <text evidence="5">The sequence shown here is derived from an EMBL/GenBank/DDBJ whole genome shotgun (WGS) entry which is preliminary data.</text>
</comment>
<dbReference type="PROSITE" id="PS50932">
    <property type="entry name" value="HTH_LACI_2"/>
    <property type="match status" value="1"/>
</dbReference>
<evidence type="ECO:0000256" key="2">
    <source>
        <dbReference type="ARBA" id="ARBA00023125"/>
    </source>
</evidence>
<name>A0A9X2QF29_9BACT</name>
<dbReference type="EMBL" id="JANUAE010000012">
    <property type="protein sequence ID" value="MCS3711303.1"/>
    <property type="molecule type" value="Genomic_DNA"/>
</dbReference>
<dbReference type="Gene3D" id="3.40.50.2300">
    <property type="match status" value="2"/>
</dbReference>
<dbReference type="PANTHER" id="PTHR30146">
    <property type="entry name" value="LACI-RELATED TRANSCRIPTIONAL REPRESSOR"/>
    <property type="match status" value="1"/>
</dbReference>
<reference evidence="5" key="1">
    <citation type="submission" date="2022-08" db="EMBL/GenBank/DDBJ databases">
        <title>Genomic Encyclopedia of Type Strains, Phase V (KMG-V): Genome sequencing to study the core and pangenomes of soil and plant-associated prokaryotes.</title>
        <authorList>
            <person name="Whitman W."/>
        </authorList>
    </citation>
    <scope>NUCLEOTIDE SEQUENCE</scope>
    <source>
        <strain evidence="5">SP3049</strain>
    </source>
</reference>
<gene>
    <name evidence="5" type="ORF">GGP61_002936</name>
</gene>
<sequence>MLVQLPACPARPSHLRKLCIQKTQSVTMGRPTIDDVAEKSGFSKATVSAVLNDADTVSDSTRRKVEQVIDELNYRPRSAARGGFRDDGNRSVGVIIKEGGNSYYADILSGARSCARQKGYTILSASSGGEYASEQQIVDVMKGKDVDGLIVVPVLNSDTDLSYLFDLKRRNFPFVLLETIRGIRANLVDVDNEAAAKMGTSYLIEKGHRQIIHFAGPEYSMHSEERTRGMREAFSESSLAFHDDLVIPAGARLEDGYETGEAFFGDLSSEERPTGVVCYNDLVAIGLIRALRELGIAVPEDVSVIGCDDIEPAKYVSVPLTTIQIPKREMGRHAAEILIKDIESSQKTAPSQVHLEAEIIERASTTTN</sequence>
<dbReference type="SMART" id="SM00354">
    <property type="entry name" value="HTH_LACI"/>
    <property type="match status" value="1"/>
</dbReference>
<dbReference type="InterPro" id="IPR000843">
    <property type="entry name" value="HTH_LacI"/>
</dbReference>
<proteinExistence type="predicted"/>
<protein>
    <submittedName>
        <fullName evidence="5">DNA-binding LacI/PurR family transcriptional regulator</fullName>
    </submittedName>
</protein>
<dbReference type="RefSeq" id="WP_259131629.1">
    <property type="nucleotide sequence ID" value="NZ_JANUAK010000012.1"/>
</dbReference>
<evidence type="ECO:0000256" key="3">
    <source>
        <dbReference type="ARBA" id="ARBA00023163"/>
    </source>
</evidence>
<evidence type="ECO:0000313" key="6">
    <source>
        <dbReference type="Proteomes" id="UP001155057"/>
    </source>
</evidence>
<accession>A0A9X2QF29</accession>
<organism evidence="5 6">
    <name type="scientific">Salinibacter ruber</name>
    <dbReference type="NCBI Taxonomy" id="146919"/>
    <lineage>
        <taxon>Bacteria</taxon>
        <taxon>Pseudomonadati</taxon>
        <taxon>Rhodothermota</taxon>
        <taxon>Rhodothermia</taxon>
        <taxon>Rhodothermales</taxon>
        <taxon>Salinibacteraceae</taxon>
        <taxon>Salinibacter</taxon>
    </lineage>
</organism>
<dbReference type="SUPFAM" id="SSF53822">
    <property type="entry name" value="Periplasmic binding protein-like I"/>
    <property type="match status" value="1"/>
</dbReference>
<dbReference type="Proteomes" id="UP001155057">
    <property type="component" value="Unassembled WGS sequence"/>
</dbReference>
<dbReference type="Pfam" id="PF00356">
    <property type="entry name" value="LacI"/>
    <property type="match status" value="1"/>
</dbReference>
<keyword evidence="1" id="KW-0805">Transcription regulation</keyword>
<dbReference type="InterPro" id="IPR028082">
    <property type="entry name" value="Peripla_BP_I"/>
</dbReference>
<dbReference type="InterPro" id="IPR046335">
    <property type="entry name" value="LacI/GalR-like_sensor"/>
</dbReference>
<dbReference type="GO" id="GO:0003700">
    <property type="term" value="F:DNA-binding transcription factor activity"/>
    <property type="evidence" value="ECO:0007669"/>
    <property type="project" value="TreeGrafter"/>
</dbReference>
<dbReference type="CDD" id="cd01392">
    <property type="entry name" value="HTH_LacI"/>
    <property type="match status" value="1"/>
</dbReference>
<evidence type="ECO:0000259" key="4">
    <source>
        <dbReference type="PROSITE" id="PS50932"/>
    </source>
</evidence>
<dbReference type="Pfam" id="PF13377">
    <property type="entry name" value="Peripla_BP_3"/>
    <property type="match status" value="1"/>
</dbReference>
<keyword evidence="3" id="KW-0804">Transcription</keyword>
<dbReference type="GO" id="GO:0000976">
    <property type="term" value="F:transcription cis-regulatory region binding"/>
    <property type="evidence" value="ECO:0007669"/>
    <property type="project" value="TreeGrafter"/>
</dbReference>
<dbReference type="CDD" id="cd06267">
    <property type="entry name" value="PBP1_LacI_sugar_binding-like"/>
    <property type="match status" value="1"/>
</dbReference>
<dbReference type="InterPro" id="IPR010982">
    <property type="entry name" value="Lambda_DNA-bd_dom_sf"/>
</dbReference>
<dbReference type="AlphaFoldDB" id="A0A9X2QF29"/>
<dbReference type="Gene3D" id="1.10.260.40">
    <property type="entry name" value="lambda repressor-like DNA-binding domains"/>
    <property type="match status" value="1"/>
</dbReference>
<evidence type="ECO:0000313" key="5">
    <source>
        <dbReference type="EMBL" id="MCS3711303.1"/>
    </source>
</evidence>
<keyword evidence="2 5" id="KW-0238">DNA-binding</keyword>
<evidence type="ECO:0000256" key="1">
    <source>
        <dbReference type="ARBA" id="ARBA00023015"/>
    </source>
</evidence>
<feature type="domain" description="HTH lacI-type" evidence="4">
    <location>
        <begin position="31"/>
        <end position="85"/>
    </location>
</feature>
<dbReference type="PANTHER" id="PTHR30146:SF109">
    <property type="entry name" value="HTH-TYPE TRANSCRIPTIONAL REGULATOR GALS"/>
    <property type="match status" value="1"/>
</dbReference>
<dbReference type="SUPFAM" id="SSF47413">
    <property type="entry name" value="lambda repressor-like DNA-binding domains"/>
    <property type="match status" value="1"/>
</dbReference>